<dbReference type="Gene3D" id="3.40.50.300">
    <property type="entry name" value="P-loop containing nucleotide triphosphate hydrolases"/>
    <property type="match status" value="1"/>
</dbReference>
<dbReference type="NCBIfam" id="NF004637">
    <property type="entry name" value="PRK05986.1"/>
    <property type="match status" value="1"/>
</dbReference>
<keyword evidence="4" id="KW-0627">Porphyrin biosynthesis</keyword>
<dbReference type="AlphaFoldDB" id="A0A1H2PTT7"/>
<evidence type="ECO:0000256" key="1">
    <source>
        <dbReference type="ARBA" id="ARBA00005121"/>
    </source>
</evidence>
<evidence type="ECO:0000256" key="9">
    <source>
        <dbReference type="ARBA" id="ARBA00048555"/>
    </source>
</evidence>
<comment type="function">
    <text evidence="5">Required for both de novo synthesis of the corrin ring for the assimilation of exogenous corrinoids. Participates in the adenosylation of a variety of incomplete and complete corrinoids.</text>
</comment>
<dbReference type="Gene3D" id="3.30.420.180">
    <property type="entry name" value="CobE/GbiG C-terminal domain"/>
    <property type="match status" value="1"/>
</dbReference>
<dbReference type="InterPro" id="IPR036518">
    <property type="entry name" value="CobE/GbiG_C_sf"/>
</dbReference>
<dbReference type="SUPFAM" id="SSF159664">
    <property type="entry name" value="CobE/GbiG C-terminal domain-like"/>
    <property type="match status" value="1"/>
</dbReference>
<evidence type="ECO:0000256" key="8">
    <source>
        <dbReference type="ARBA" id="ARBA00033354"/>
    </source>
</evidence>
<dbReference type="InterPro" id="IPR003724">
    <property type="entry name" value="CblAdoTrfase_CobA"/>
</dbReference>
<evidence type="ECO:0000313" key="13">
    <source>
        <dbReference type="EMBL" id="SDV49701.1"/>
    </source>
</evidence>
<comment type="catalytic activity">
    <reaction evidence="10">
        <text>2 cob(II)alamin + reduced [electron-transfer flavoprotein] + 2 ATP = 2 adenosylcob(III)alamin + 2 triphosphate + oxidized [electron-transfer flavoprotein] + 3 H(+)</text>
        <dbReference type="Rhea" id="RHEA:28671"/>
        <dbReference type="Rhea" id="RHEA-COMP:10685"/>
        <dbReference type="Rhea" id="RHEA-COMP:10686"/>
        <dbReference type="ChEBI" id="CHEBI:15378"/>
        <dbReference type="ChEBI" id="CHEBI:16304"/>
        <dbReference type="ChEBI" id="CHEBI:18036"/>
        <dbReference type="ChEBI" id="CHEBI:18408"/>
        <dbReference type="ChEBI" id="CHEBI:30616"/>
        <dbReference type="ChEBI" id="CHEBI:57692"/>
        <dbReference type="ChEBI" id="CHEBI:58307"/>
        <dbReference type="EC" id="2.5.1.17"/>
    </reaction>
</comment>
<comment type="catalytic activity">
    <reaction evidence="9">
        <text>2 cob(II)yrinate a,c diamide + reduced [electron-transfer flavoprotein] + 2 ATP = 2 adenosylcob(III)yrinate a,c-diamide + 2 triphosphate + oxidized [electron-transfer flavoprotein] + 3 H(+)</text>
        <dbReference type="Rhea" id="RHEA:11528"/>
        <dbReference type="Rhea" id="RHEA-COMP:10685"/>
        <dbReference type="Rhea" id="RHEA-COMP:10686"/>
        <dbReference type="ChEBI" id="CHEBI:15378"/>
        <dbReference type="ChEBI" id="CHEBI:18036"/>
        <dbReference type="ChEBI" id="CHEBI:30616"/>
        <dbReference type="ChEBI" id="CHEBI:57692"/>
        <dbReference type="ChEBI" id="CHEBI:58307"/>
        <dbReference type="ChEBI" id="CHEBI:58503"/>
        <dbReference type="ChEBI" id="CHEBI:58537"/>
        <dbReference type="EC" id="2.5.1.17"/>
    </reaction>
</comment>
<dbReference type="EC" id="2.5.1.17" evidence="3"/>
<dbReference type="PANTHER" id="PTHR46638:SF1">
    <property type="entry name" value="CORRINOID ADENOSYLTRANSFERASE"/>
    <property type="match status" value="1"/>
</dbReference>
<evidence type="ECO:0000256" key="11">
    <source>
        <dbReference type="SAM" id="MobiDB-lite"/>
    </source>
</evidence>
<comment type="pathway">
    <text evidence="1">Cofactor biosynthesis; adenosylcobalamin biosynthesis; adenosylcobalamin from cob(II)yrinate a,c-diamide: step 2/7.</text>
</comment>
<dbReference type="GO" id="GO:0006779">
    <property type="term" value="P:porphyrin-containing compound biosynthetic process"/>
    <property type="evidence" value="ECO:0007669"/>
    <property type="project" value="UniProtKB-KW"/>
</dbReference>
<evidence type="ECO:0000256" key="3">
    <source>
        <dbReference type="ARBA" id="ARBA00012454"/>
    </source>
</evidence>
<dbReference type="NCBIfam" id="TIGR00708">
    <property type="entry name" value="cobA"/>
    <property type="match status" value="1"/>
</dbReference>
<dbReference type="PANTHER" id="PTHR46638">
    <property type="entry name" value="CORRINOID ADENOSYLTRANSFERASE"/>
    <property type="match status" value="1"/>
</dbReference>
<proteinExistence type="inferred from homology"/>
<dbReference type="Pfam" id="PF01890">
    <property type="entry name" value="CbiG_C"/>
    <property type="match status" value="1"/>
</dbReference>
<organism evidence="13 14">
    <name type="scientific">Chitinasiproducens palmae</name>
    <dbReference type="NCBI Taxonomy" id="1770053"/>
    <lineage>
        <taxon>Bacteria</taxon>
        <taxon>Pseudomonadati</taxon>
        <taxon>Pseudomonadota</taxon>
        <taxon>Betaproteobacteria</taxon>
        <taxon>Burkholderiales</taxon>
        <taxon>Burkholderiaceae</taxon>
        <taxon>Chitinasiproducens</taxon>
    </lineage>
</organism>
<evidence type="ECO:0000313" key="14">
    <source>
        <dbReference type="Proteomes" id="UP000243719"/>
    </source>
</evidence>
<feature type="compositionally biased region" description="Basic and acidic residues" evidence="11">
    <location>
        <begin position="182"/>
        <end position="199"/>
    </location>
</feature>
<evidence type="ECO:0000256" key="6">
    <source>
        <dbReference type="ARBA" id="ARBA00031529"/>
    </source>
</evidence>
<evidence type="ECO:0000256" key="4">
    <source>
        <dbReference type="ARBA" id="ARBA00023244"/>
    </source>
</evidence>
<dbReference type="GO" id="GO:0005524">
    <property type="term" value="F:ATP binding"/>
    <property type="evidence" value="ECO:0007669"/>
    <property type="project" value="InterPro"/>
</dbReference>
<dbReference type="SUPFAM" id="SSF52540">
    <property type="entry name" value="P-loop containing nucleoside triphosphate hydrolases"/>
    <property type="match status" value="1"/>
</dbReference>
<keyword evidence="14" id="KW-1185">Reference proteome</keyword>
<gene>
    <name evidence="13" type="ORF">SAMN05216551_10963</name>
</gene>
<feature type="compositionally biased region" description="Low complexity" evidence="11">
    <location>
        <begin position="209"/>
        <end position="220"/>
    </location>
</feature>
<dbReference type="STRING" id="1770053.SAMN05216551_10963"/>
<evidence type="ECO:0000259" key="12">
    <source>
        <dbReference type="Pfam" id="PF01890"/>
    </source>
</evidence>
<dbReference type="CDD" id="cd00561">
    <property type="entry name" value="CobA_ACA"/>
    <property type="match status" value="1"/>
</dbReference>
<name>A0A1H2PTT7_9BURK</name>
<evidence type="ECO:0000256" key="2">
    <source>
        <dbReference type="ARBA" id="ARBA00007487"/>
    </source>
</evidence>
<dbReference type="InterPro" id="IPR027417">
    <property type="entry name" value="P-loop_NTPase"/>
</dbReference>
<dbReference type="GO" id="GO:0008817">
    <property type="term" value="F:corrinoid adenosyltransferase activity"/>
    <property type="evidence" value="ECO:0007669"/>
    <property type="project" value="UniProtKB-EC"/>
</dbReference>
<protein>
    <recommendedName>
        <fullName evidence="3">corrinoid adenosyltransferase</fullName>
        <ecNumber evidence="3">2.5.1.17</ecNumber>
    </recommendedName>
    <alternativeName>
        <fullName evidence="6">Cob(II)alamin adenosyltransferase</fullName>
    </alternativeName>
    <alternativeName>
        <fullName evidence="8">Cob(II)yrinic acid a,c-diamide adenosyltransferase</fullName>
    </alternativeName>
    <alternativeName>
        <fullName evidence="7">Cobinamide/cobalamin adenosyltransferase</fullName>
    </alternativeName>
</protein>
<evidence type="ECO:0000256" key="5">
    <source>
        <dbReference type="ARBA" id="ARBA00024929"/>
    </source>
</evidence>
<reference evidence="14" key="1">
    <citation type="submission" date="2016-09" db="EMBL/GenBank/DDBJ databases">
        <authorList>
            <person name="Varghese N."/>
            <person name="Submissions S."/>
        </authorList>
    </citation>
    <scope>NUCLEOTIDE SEQUENCE [LARGE SCALE GENOMIC DNA]</scope>
    <source>
        <strain evidence="14">JS23</strain>
    </source>
</reference>
<dbReference type="Proteomes" id="UP000243719">
    <property type="component" value="Unassembled WGS sequence"/>
</dbReference>
<dbReference type="UniPathway" id="UPA00148">
    <property type="reaction ID" value="UER00233"/>
</dbReference>
<evidence type="ECO:0000256" key="10">
    <source>
        <dbReference type="ARBA" id="ARBA00048692"/>
    </source>
</evidence>
<dbReference type="Pfam" id="PF02572">
    <property type="entry name" value="CobA_CobO_BtuR"/>
    <property type="match status" value="1"/>
</dbReference>
<dbReference type="EMBL" id="FNLO01000009">
    <property type="protein sequence ID" value="SDV49701.1"/>
    <property type="molecule type" value="Genomic_DNA"/>
</dbReference>
<feature type="domain" description="CobE/GbiG C-terminal" evidence="12">
    <location>
        <begin position="24"/>
        <end position="109"/>
    </location>
</feature>
<comment type="similarity">
    <text evidence="2">Belongs to the Cob(I)alamin adenosyltransferase family.</text>
</comment>
<dbReference type="OrthoDB" id="9810309at2"/>
<accession>A0A1H2PTT7</accession>
<keyword evidence="13" id="KW-0808">Transferase</keyword>
<dbReference type="InterPro" id="IPR002750">
    <property type="entry name" value="CobE/GbiG_C"/>
</dbReference>
<evidence type="ECO:0000256" key="7">
    <source>
        <dbReference type="ARBA" id="ARBA00033334"/>
    </source>
</evidence>
<dbReference type="GO" id="GO:0009236">
    <property type="term" value="P:cobalamin biosynthetic process"/>
    <property type="evidence" value="ECO:0007669"/>
    <property type="project" value="UniProtKB-UniPathway"/>
</dbReference>
<sequence>MTRERTHLCGDLARRVAAGDRPRLVAGIGCRRGTDAASIAEAVRAALASLNARDANAATARPWSLDDIATVATAAFKAHEPGLLAFCDAYRLPLRLVPEHLLGTARPSAPTDGTAAPQALHALPALHAVQALPAALVRRAPAGVCEPSALHVAGPGAHLLAGKSRHRDVTVALAVPASFPRTGDRTMHDDPIGKPENEPRQASPEPDRAAAATASGTHAADVGEADAADAASASGAVHGAAAGDAAHLRMTQRRKAGFDRKQAAADREKGLLIVNTGTGKGKSTAAFGMALRVVGHGMRLGVVQFIKGAHYTAERDFLGALPNCDFVTMGDGYTWHTQDRDADIATARKGWDAARAMIESGAYAMVILDELNTVLKYDYLPQEEVLAVLRARPPMLHVVVTGRHASDALVEAADLVTEMRAVKHPYREQGVKAQRGVEF</sequence>
<feature type="region of interest" description="Disordered" evidence="11">
    <location>
        <begin position="175"/>
        <end position="220"/>
    </location>
</feature>